<feature type="domain" description="Glycosyltransferase subfamily 4-like N-terminal" evidence="2">
    <location>
        <begin position="37"/>
        <end position="202"/>
    </location>
</feature>
<dbReference type="GO" id="GO:0016757">
    <property type="term" value="F:glycosyltransferase activity"/>
    <property type="evidence" value="ECO:0007669"/>
    <property type="project" value="UniProtKB-ARBA"/>
</dbReference>
<comment type="caution">
    <text evidence="3">The sequence shown here is derived from an EMBL/GenBank/DDBJ whole genome shotgun (WGS) entry which is preliminary data.</text>
</comment>
<evidence type="ECO:0000259" key="2">
    <source>
        <dbReference type="Pfam" id="PF13439"/>
    </source>
</evidence>
<evidence type="ECO:0000313" key="4">
    <source>
        <dbReference type="Proteomes" id="UP000533469"/>
    </source>
</evidence>
<keyword evidence="3" id="KW-0808">Transferase</keyword>
<organism evidence="3 4">
    <name type="scientific">Ancylobacter tetraedralis</name>
    <dbReference type="NCBI Taxonomy" id="217068"/>
    <lineage>
        <taxon>Bacteria</taxon>
        <taxon>Pseudomonadati</taxon>
        <taxon>Pseudomonadota</taxon>
        <taxon>Alphaproteobacteria</taxon>
        <taxon>Hyphomicrobiales</taxon>
        <taxon>Xanthobacteraceae</taxon>
        <taxon>Ancylobacter</taxon>
    </lineage>
</organism>
<dbReference type="PANTHER" id="PTHR45947">
    <property type="entry name" value="SULFOQUINOVOSYL TRANSFERASE SQD2"/>
    <property type="match status" value="1"/>
</dbReference>
<dbReference type="InterPro" id="IPR028098">
    <property type="entry name" value="Glyco_trans_4-like_N"/>
</dbReference>
<reference evidence="3 4" key="1">
    <citation type="submission" date="2020-08" db="EMBL/GenBank/DDBJ databases">
        <title>Genomic Encyclopedia of Type Strains, Phase IV (KMG-IV): sequencing the most valuable type-strain genomes for metagenomic binning, comparative biology and taxonomic classification.</title>
        <authorList>
            <person name="Goeker M."/>
        </authorList>
    </citation>
    <scope>NUCLEOTIDE SEQUENCE [LARGE SCALE GENOMIC DNA]</scope>
    <source>
        <strain evidence="3 4">DSM 5895</strain>
    </source>
</reference>
<dbReference type="Pfam" id="PF13692">
    <property type="entry name" value="Glyco_trans_1_4"/>
    <property type="match status" value="1"/>
</dbReference>
<feature type="compositionally biased region" description="Low complexity" evidence="1">
    <location>
        <begin position="440"/>
        <end position="456"/>
    </location>
</feature>
<feature type="region of interest" description="Disordered" evidence="1">
    <location>
        <begin position="427"/>
        <end position="458"/>
    </location>
</feature>
<protein>
    <submittedName>
        <fullName evidence="3">Acetyltransferase-like isoleucine patch superfamily enzyme/glycosyltransferase involved in cell wall biosynthesis</fullName>
    </submittedName>
</protein>
<sequence length="639" mass="68993">MSRTMNAEGRATGAGAQPDMPPTRLFLVLPAICRSAGGVSESARLLAHALSRRPDIALEVVTLESEHFATDRPGWPDVPIHAFRSHGPSNFGFSPGMLAFLLRRRADVLHVHGVWMFHDLCAHLSKSRWRGQRVVVTPHGMLEAWIMARSRRLKAAVSALYQDQFLRKADAIQVLTVKERSDVEAALGTAASCVVVPNFVPPAPVVEQRPDWWQPAMEGRRVHLFFGRIHEKKGWRELCDAWESLSAGNDAFAAGNQLVFCGWVDGSPDFVGRIEALAARFGNVTYAGPQYGDGKARSLAGADALLLPSKSEGLPMTVLEAWAAGLPVLMTPACNLGIGFERGAALAISPDAAALEREIADFVTWPDARVTTMVENARQLHREVFSQDAVVNALVATYRGEAHPADERVPVPSAGTPVTADTIATALPAASPTPSPSPSPTSSAARPPSPGGPLAANSTATFEGAPSFPLKHRLLRVVWQLTWALLAAWTPPPLRRWRAMLLRLFGARIGTGVQVYGSARVWYPPNLDMAPYSALGPGVICYCMAPTRIGHHVVVSQRAHLCSGTHDVQSADFQLRVRPITIHDDAWICAEAFVGPGVTVGEGAVLGARGVALRDLTAWTIYSGNPAVALKPRKPFRRR</sequence>
<evidence type="ECO:0000256" key="1">
    <source>
        <dbReference type="SAM" id="MobiDB-lite"/>
    </source>
</evidence>
<evidence type="ECO:0000313" key="3">
    <source>
        <dbReference type="EMBL" id="MBB3771006.1"/>
    </source>
</evidence>
<name>A0A839Z8G4_9HYPH</name>
<dbReference type="AlphaFoldDB" id="A0A839Z8G4"/>
<dbReference type="Proteomes" id="UP000533469">
    <property type="component" value="Unassembled WGS sequence"/>
</dbReference>
<dbReference type="InterPro" id="IPR050194">
    <property type="entry name" value="Glycosyltransferase_grp1"/>
</dbReference>
<keyword evidence="4" id="KW-1185">Reference proteome</keyword>
<dbReference type="CDD" id="cd05825">
    <property type="entry name" value="LbH_wcaF_like"/>
    <property type="match status" value="1"/>
</dbReference>
<dbReference type="Gene3D" id="3.40.50.2000">
    <property type="entry name" value="Glycogen Phosphorylase B"/>
    <property type="match status" value="2"/>
</dbReference>
<dbReference type="SUPFAM" id="SSF53756">
    <property type="entry name" value="UDP-Glycosyltransferase/glycogen phosphorylase"/>
    <property type="match status" value="1"/>
</dbReference>
<dbReference type="Pfam" id="PF13439">
    <property type="entry name" value="Glyco_transf_4"/>
    <property type="match status" value="1"/>
</dbReference>
<dbReference type="EMBL" id="JACICD010000002">
    <property type="protein sequence ID" value="MBB3771006.1"/>
    <property type="molecule type" value="Genomic_DNA"/>
</dbReference>
<accession>A0A839Z8G4</accession>
<dbReference type="SUPFAM" id="SSF51161">
    <property type="entry name" value="Trimeric LpxA-like enzymes"/>
    <property type="match status" value="1"/>
</dbReference>
<dbReference type="InterPro" id="IPR011004">
    <property type="entry name" value="Trimer_LpxA-like_sf"/>
</dbReference>
<gene>
    <name evidence="3" type="ORF">FHS55_001601</name>
</gene>
<dbReference type="Gene3D" id="2.160.10.10">
    <property type="entry name" value="Hexapeptide repeat proteins"/>
    <property type="match status" value="1"/>
</dbReference>
<dbReference type="PANTHER" id="PTHR45947:SF3">
    <property type="entry name" value="SULFOQUINOVOSYL TRANSFERASE SQD2"/>
    <property type="match status" value="1"/>
</dbReference>
<proteinExistence type="predicted"/>